<evidence type="ECO:0000256" key="3">
    <source>
        <dbReference type="SAM" id="MobiDB-lite"/>
    </source>
</evidence>
<dbReference type="EMBL" id="CP119965">
    <property type="protein sequence ID" value="WFD40869.1"/>
    <property type="molecule type" value="Genomic_DNA"/>
</dbReference>
<dbReference type="PRINTS" id="PR00853">
    <property type="entry name" value="XPGRADSUPER"/>
</dbReference>
<evidence type="ECO:0000256" key="2">
    <source>
        <dbReference type="ARBA" id="ARBA00022801"/>
    </source>
</evidence>
<feature type="domain" description="XPG-I" evidence="4">
    <location>
        <begin position="112"/>
        <end position="183"/>
    </location>
</feature>
<dbReference type="InterPro" id="IPR006086">
    <property type="entry name" value="XPG-I_dom"/>
</dbReference>
<proteinExistence type="predicted"/>
<keyword evidence="6" id="KW-1185">Reference proteome</keyword>
<dbReference type="InterPro" id="IPR006085">
    <property type="entry name" value="XPG_DNA_repair_N"/>
</dbReference>
<evidence type="ECO:0000259" key="4">
    <source>
        <dbReference type="SMART" id="SM00484"/>
    </source>
</evidence>
<dbReference type="RefSeq" id="XP_060123766.1">
    <property type="nucleotide sequence ID" value="XM_060267783.1"/>
</dbReference>
<dbReference type="InterPro" id="IPR036279">
    <property type="entry name" value="5-3_exonuclease_C_sf"/>
</dbReference>
<dbReference type="GeneID" id="85227511"/>
<keyword evidence="2" id="KW-0378">Hydrolase</keyword>
<keyword evidence="1" id="KW-0540">Nuclease</keyword>
<dbReference type="AlphaFoldDB" id="A0AAF0F5D7"/>
<evidence type="ECO:0000256" key="1">
    <source>
        <dbReference type="ARBA" id="ARBA00022722"/>
    </source>
</evidence>
<gene>
    <name evidence="5" type="ORF">MJAP1_003860</name>
</gene>
<dbReference type="PANTHER" id="PTHR11081">
    <property type="entry name" value="FLAP ENDONUCLEASE FAMILY MEMBER"/>
    <property type="match status" value="1"/>
</dbReference>
<dbReference type="GO" id="GO:0017108">
    <property type="term" value="F:5'-flap endonuclease activity"/>
    <property type="evidence" value="ECO:0007669"/>
    <property type="project" value="TreeGrafter"/>
</dbReference>
<feature type="region of interest" description="Disordered" evidence="3">
    <location>
        <begin position="367"/>
        <end position="386"/>
    </location>
</feature>
<feature type="compositionally biased region" description="Low complexity" evidence="3">
    <location>
        <begin position="367"/>
        <end position="378"/>
    </location>
</feature>
<dbReference type="SUPFAM" id="SSF47807">
    <property type="entry name" value="5' to 3' exonuclease, C-terminal subdomain"/>
    <property type="match status" value="1"/>
</dbReference>
<dbReference type="PANTHER" id="PTHR11081:SF75">
    <property type="entry name" value="ENDONUCLEASE, PUTATIVE (AFU_ORTHOLOGUE AFUA_3G13260)-RELATED"/>
    <property type="match status" value="1"/>
</dbReference>
<sequence length="526" mass="58320">MGVPGLWQELAAAGIDRTLSDLAWEKWKTCPSKKQGLQLGIDATLWMYHARKAKGGKNPALRSLFFRLARLLTLPITPIFVLDGAERPKVKRDAAVYTGVHAIQVQFCAMLDAFQFAHWTAPAEAEAELAWMDKEGLIDAVLTDDVDALLFGARMVVRNSAWHERDHDEDDVDKAAVYDTAQGDWSVDSDGMVLVALLAGADYDTQGMFRCGVKTAIGLARAGFGAKLLAAFRTSYTRTADARKSAAEWDKFVAEWCTSVRAELVSNASGMLPRRLPKLASEMPDLFSTPDARQVLHSYVWPITSSTADRARVETVLAAVPRAQLPAIAKFAMTHFQWARDAIAQRMERILYPGLLVRELQEAAYAPATPQASPQTTPRKNKQRSPVTQITDFFASASAHSPERARNRSRIVQVHAERAAAYGTDLRVSYDTQPYLGQIQRALELEESDGSVVRAWLPECLLLVQGPQEQALVRAYRQQQQRKALGSPSKKQKKKGQARALIEHQFRFVFLSGCLQKGCLGPLCLL</sequence>
<evidence type="ECO:0000313" key="6">
    <source>
        <dbReference type="Proteomes" id="UP001217754"/>
    </source>
</evidence>
<accession>A0AAF0F5D7</accession>
<organism evidence="5 6">
    <name type="scientific">Malassezia japonica</name>
    <dbReference type="NCBI Taxonomy" id="223818"/>
    <lineage>
        <taxon>Eukaryota</taxon>
        <taxon>Fungi</taxon>
        <taxon>Dikarya</taxon>
        <taxon>Basidiomycota</taxon>
        <taxon>Ustilaginomycotina</taxon>
        <taxon>Malasseziomycetes</taxon>
        <taxon>Malasseziales</taxon>
        <taxon>Malasseziaceae</taxon>
        <taxon>Malassezia</taxon>
    </lineage>
</organism>
<dbReference type="Pfam" id="PF00867">
    <property type="entry name" value="XPG_I"/>
    <property type="match status" value="1"/>
</dbReference>
<reference evidence="5" key="1">
    <citation type="submission" date="2023-03" db="EMBL/GenBank/DDBJ databases">
        <title>Mating type loci evolution in Malassezia.</title>
        <authorList>
            <person name="Coelho M.A."/>
        </authorList>
    </citation>
    <scope>NUCLEOTIDE SEQUENCE</scope>
    <source>
        <strain evidence="5">CBS 9431</strain>
    </source>
</reference>
<dbReference type="CDD" id="cd09870">
    <property type="entry name" value="PIN_YEN1"/>
    <property type="match status" value="1"/>
</dbReference>
<evidence type="ECO:0000313" key="5">
    <source>
        <dbReference type="EMBL" id="WFD40869.1"/>
    </source>
</evidence>
<dbReference type="Gene3D" id="3.40.50.1010">
    <property type="entry name" value="5'-nuclease"/>
    <property type="match status" value="2"/>
</dbReference>
<name>A0AAF0F5D7_9BASI</name>
<dbReference type="SUPFAM" id="SSF88723">
    <property type="entry name" value="PIN domain-like"/>
    <property type="match status" value="1"/>
</dbReference>
<dbReference type="Proteomes" id="UP001217754">
    <property type="component" value="Chromosome 8"/>
</dbReference>
<dbReference type="InterPro" id="IPR006084">
    <property type="entry name" value="XPG/Rad2"/>
</dbReference>
<dbReference type="GO" id="GO:0006281">
    <property type="term" value="P:DNA repair"/>
    <property type="evidence" value="ECO:0007669"/>
    <property type="project" value="UniProtKB-ARBA"/>
</dbReference>
<dbReference type="Pfam" id="PF00752">
    <property type="entry name" value="XPG_N"/>
    <property type="match status" value="1"/>
</dbReference>
<dbReference type="SMART" id="SM00484">
    <property type="entry name" value="XPGI"/>
    <property type="match status" value="1"/>
</dbReference>
<protein>
    <recommendedName>
        <fullName evidence="4">XPG-I domain-containing protein</fullName>
    </recommendedName>
</protein>
<dbReference type="InterPro" id="IPR029060">
    <property type="entry name" value="PIN-like_dom_sf"/>
</dbReference>